<keyword evidence="2 4" id="KW-0238">DNA-binding</keyword>
<gene>
    <name evidence="6" type="ORF">A3196_17775</name>
</gene>
<reference evidence="6 7" key="1">
    <citation type="submission" date="2016-03" db="EMBL/GenBank/DDBJ databases">
        <title>Chemosynthetic sulphur-oxidizing symbionts of marine invertebrate animals are capable of nitrogen fixation.</title>
        <authorList>
            <person name="Petersen J.M."/>
            <person name="Kemper A."/>
            <person name="Gruber-Vodicka H."/>
            <person name="Cardini U."/>
            <person name="Geest Mvander."/>
            <person name="Kleiner M."/>
            <person name="Bulgheresi S."/>
            <person name="Fussmann M."/>
            <person name="Herbold C."/>
            <person name="Seah B.K.B."/>
            <person name="Antony C.Paul."/>
            <person name="Liu D."/>
            <person name="Belitz A."/>
            <person name="Weber M."/>
        </authorList>
    </citation>
    <scope>NUCLEOTIDE SEQUENCE [LARGE SCALE GENOMIC DNA]</scope>
    <source>
        <strain evidence="6">G_D</strain>
    </source>
</reference>
<evidence type="ECO:0000256" key="1">
    <source>
        <dbReference type="ARBA" id="ARBA00023015"/>
    </source>
</evidence>
<dbReference type="PROSITE" id="PS50977">
    <property type="entry name" value="HTH_TETR_2"/>
    <property type="match status" value="1"/>
</dbReference>
<dbReference type="RefSeq" id="WP_069025013.1">
    <property type="nucleotide sequence ID" value="NZ_LVJZ01000004.1"/>
</dbReference>
<dbReference type="Proteomes" id="UP000094849">
    <property type="component" value="Unassembled WGS sequence"/>
</dbReference>
<dbReference type="InterPro" id="IPR009057">
    <property type="entry name" value="Homeodomain-like_sf"/>
</dbReference>
<protein>
    <recommendedName>
        <fullName evidence="5">HTH tetR-type domain-containing protein</fullName>
    </recommendedName>
</protein>
<dbReference type="InterPro" id="IPR001647">
    <property type="entry name" value="HTH_TetR"/>
</dbReference>
<comment type="caution">
    <text evidence="6">The sequence shown here is derived from an EMBL/GenBank/DDBJ whole genome shotgun (WGS) entry which is preliminary data.</text>
</comment>
<feature type="DNA-binding region" description="H-T-H motif" evidence="4">
    <location>
        <begin position="29"/>
        <end position="48"/>
    </location>
</feature>
<accession>A0A1E2UIE0</accession>
<dbReference type="Pfam" id="PF00440">
    <property type="entry name" value="TetR_N"/>
    <property type="match status" value="1"/>
</dbReference>
<keyword evidence="3" id="KW-0804">Transcription</keyword>
<sequence>MPRDGTITRNKIMDIARQMVLNVGLTGTSVDKVIVEAGVTKGTFFYHFKTKHDLAAALIERYADQDQHHFHDYMAKAEQLARDPLQQLLIFIGLFIEMTEQLEDPFPGCLYAAYCYQSGAISKDVMSRIEEMMHFWRDQLSHKLKAVNQLYTPQLPVTHTQVADHLLTTFEGAFVLSKVMNEPKLASEQLIQCRNYLELLYRADG</sequence>
<dbReference type="SUPFAM" id="SSF48498">
    <property type="entry name" value="Tetracyclin repressor-like, C-terminal domain"/>
    <property type="match status" value="1"/>
</dbReference>
<proteinExistence type="predicted"/>
<dbReference type="SUPFAM" id="SSF46689">
    <property type="entry name" value="Homeodomain-like"/>
    <property type="match status" value="1"/>
</dbReference>
<dbReference type="PROSITE" id="PS01081">
    <property type="entry name" value="HTH_TETR_1"/>
    <property type="match status" value="1"/>
</dbReference>
<dbReference type="PANTHER" id="PTHR47506">
    <property type="entry name" value="TRANSCRIPTIONAL REGULATORY PROTEIN"/>
    <property type="match status" value="1"/>
</dbReference>
<evidence type="ECO:0000313" key="6">
    <source>
        <dbReference type="EMBL" id="ODB94384.1"/>
    </source>
</evidence>
<name>A0A1E2UIE0_9GAMM</name>
<dbReference type="AlphaFoldDB" id="A0A1E2UIE0"/>
<evidence type="ECO:0000259" key="5">
    <source>
        <dbReference type="PROSITE" id="PS50977"/>
    </source>
</evidence>
<evidence type="ECO:0000256" key="2">
    <source>
        <dbReference type="ARBA" id="ARBA00023125"/>
    </source>
</evidence>
<dbReference type="Gene3D" id="1.10.357.10">
    <property type="entry name" value="Tetracycline Repressor, domain 2"/>
    <property type="match status" value="1"/>
</dbReference>
<dbReference type="InterPro" id="IPR036271">
    <property type="entry name" value="Tet_transcr_reg_TetR-rel_C_sf"/>
</dbReference>
<dbReference type="EMBL" id="LVJZ01000004">
    <property type="protein sequence ID" value="ODB94384.1"/>
    <property type="molecule type" value="Genomic_DNA"/>
</dbReference>
<evidence type="ECO:0000256" key="3">
    <source>
        <dbReference type="ARBA" id="ARBA00023163"/>
    </source>
</evidence>
<keyword evidence="7" id="KW-1185">Reference proteome</keyword>
<feature type="domain" description="HTH tetR-type" evidence="5">
    <location>
        <begin position="6"/>
        <end position="66"/>
    </location>
</feature>
<dbReference type="STRING" id="1818881.A3196_17775"/>
<dbReference type="GO" id="GO:0003677">
    <property type="term" value="F:DNA binding"/>
    <property type="evidence" value="ECO:0007669"/>
    <property type="project" value="UniProtKB-UniRule"/>
</dbReference>
<evidence type="ECO:0000256" key="4">
    <source>
        <dbReference type="PROSITE-ProRule" id="PRU00335"/>
    </source>
</evidence>
<dbReference type="PANTHER" id="PTHR47506:SF6">
    <property type="entry name" value="HTH-TYPE TRANSCRIPTIONAL REPRESSOR NEMR"/>
    <property type="match status" value="1"/>
</dbReference>
<dbReference type="PRINTS" id="PR00455">
    <property type="entry name" value="HTHTETR"/>
</dbReference>
<dbReference type="InterPro" id="IPR023772">
    <property type="entry name" value="DNA-bd_HTH_TetR-type_CS"/>
</dbReference>
<organism evidence="6 7">
    <name type="scientific">Candidatus Thiodiazotropha endoloripes</name>
    <dbReference type="NCBI Taxonomy" id="1818881"/>
    <lineage>
        <taxon>Bacteria</taxon>
        <taxon>Pseudomonadati</taxon>
        <taxon>Pseudomonadota</taxon>
        <taxon>Gammaproteobacteria</taxon>
        <taxon>Chromatiales</taxon>
        <taxon>Sedimenticolaceae</taxon>
        <taxon>Candidatus Thiodiazotropha</taxon>
    </lineage>
</organism>
<keyword evidence="1" id="KW-0805">Transcription regulation</keyword>
<evidence type="ECO:0000313" key="7">
    <source>
        <dbReference type="Proteomes" id="UP000094849"/>
    </source>
</evidence>